<comment type="caution">
    <text evidence="2">The sequence shown here is derived from an EMBL/GenBank/DDBJ whole genome shotgun (WGS) entry which is preliminary data.</text>
</comment>
<dbReference type="RefSeq" id="WP_327606428.1">
    <property type="nucleotide sequence ID" value="NZ_JARZFX010000002.1"/>
</dbReference>
<dbReference type="EMBL" id="JARZFX010000002">
    <property type="protein sequence ID" value="MEC5422855.1"/>
    <property type="molecule type" value="Genomic_DNA"/>
</dbReference>
<sequence>MRLEKVMNGSQPLLNGENNKQITTTATERSTVQSSIEKEIALHKGKVINKDQVETVVSKLNEFIEPLRTNLKFQFHDKLNEYYVTVVNPLTDEIIKEIPPKKMLDMYADMAELMGIIIDKKI</sequence>
<evidence type="ECO:0000313" key="3">
    <source>
        <dbReference type="Proteomes" id="UP001335737"/>
    </source>
</evidence>
<evidence type="ECO:0000256" key="1">
    <source>
        <dbReference type="SAM" id="MobiDB-lite"/>
    </source>
</evidence>
<dbReference type="Pfam" id="PF03646">
    <property type="entry name" value="FlaG"/>
    <property type="match status" value="1"/>
</dbReference>
<dbReference type="Gene3D" id="3.30.160.170">
    <property type="entry name" value="FlaG-like"/>
    <property type="match status" value="1"/>
</dbReference>
<dbReference type="SUPFAM" id="SSF160214">
    <property type="entry name" value="FlaG-like"/>
    <property type="match status" value="1"/>
</dbReference>
<dbReference type="InterPro" id="IPR035924">
    <property type="entry name" value="FlaG-like_sf"/>
</dbReference>
<keyword evidence="3" id="KW-1185">Reference proteome</keyword>
<feature type="compositionally biased region" description="Polar residues" evidence="1">
    <location>
        <begin position="8"/>
        <end position="30"/>
    </location>
</feature>
<dbReference type="NCBIfam" id="NF005834">
    <property type="entry name" value="PRK07738.1"/>
    <property type="match status" value="1"/>
</dbReference>
<gene>
    <name evidence="2" type="primary">flaG</name>
    <name evidence="2" type="ORF">QGM71_04995</name>
</gene>
<evidence type="ECO:0000313" key="2">
    <source>
        <dbReference type="EMBL" id="MEC5422855.1"/>
    </source>
</evidence>
<keyword evidence="2" id="KW-0966">Cell projection</keyword>
<dbReference type="Proteomes" id="UP001335737">
    <property type="component" value="Unassembled WGS sequence"/>
</dbReference>
<protein>
    <submittedName>
        <fullName evidence="2">Flagellar protein FlaG</fullName>
    </submittedName>
</protein>
<dbReference type="PANTHER" id="PTHR37166:SF1">
    <property type="entry name" value="PROTEIN FLAG"/>
    <property type="match status" value="1"/>
</dbReference>
<organism evidence="2 3">
    <name type="scientific">Virgibacillus tibetensis</name>
    <dbReference type="NCBI Taxonomy" id="3042313"/>
    <lineage>
        <taxon>Bacteria</taxon>
        <taxon>Bacillati</taxon>
        <taxon>Bacillota</taxon>
        <taxon>Bacilli</taxon>
        <taxon>Bacillales</taxon>
        <taxon>Bacillaceae</taxon>
        <taxon>Virgibacillus</taxon>
    </lineage>
</organism>
<dbReference type="InterPro" id="IPR005186">
    <property type="entry name" value="FlaG"/>
</dbReference>
<proteinExistence type="predicted"/>
<keyword evidence="2" id="KW-0282">Flagellum</keyword>
<keyword evidence="2" id="KW-0969">Cilium</keyword>
<name>A0ABU6KCG1_9BACI</name>
<dbReference type="PANTHER" id="PTHR37166">
    <property type="entry name" value="PROTEIN FLAG"/>
    <property type="match status" value="1"/>
</dbReference>
<reference evidence="2 3" key="1">
    <citation type="journal article" date="2024" name="Int. J. Syst. Evol. Microbiol.">
        <title>Virgibacillus tibetensis sp. nov., isolated from salt lake on the Tibetan Plateau of China.</title>
        <authorList>
            <person name="Phurbu D."/>
            <person name="Liu Z.-X."/>
            <person name="Wang R."/>
            <person name="Zheng Y.-Y."/>
            <person name="Liu H.-C."/>
            <person name="Zhou Y.-G."/>
            <person name="Yu Y.-J."/>
            <person name="Li A.-H."/>
        </authorList>
    </citation>
    <scope>NUCLEOTIDE SEQUENCE [LARGE SCALE GENOMIC DNA]</scope>
    <source>
        <strain evidence="2 3">C22-A2</strain>
    </source>
</reference>
<accession>A0ABU6KCG1</accession>
<feature type="region of interest" description="Disordered" evidence="1">
    <location>
        <begin position="1"/>
        <end position="30"/>
    </location>
</feature>